<evidence type="ECO:0000256" key="11">
    <source>
        <dbReference type="ARBA" id="ARBA00023004"/>
    </source>
</evidence>
<keyword evidence="6 21" id="KW-0349">Heme</keyword>
<feature type="domain" description="Ig-like" evidence="25">
    <location>
        <begin position="504"/>
        <end position="590"/>
    </location>
</feature>
<feature type="binding site" description="axial binding residue" evidence="21">
    <location>
        <position position="1050"/>
    </location>
    <ligand>
        <name>heme b</name>
        <dbReference type="ChEBI" id="CHEBI:60344"/>
    </ligand>
    <ligandPart>
        <name>Fe</name>
        <dbReference type="ChEBI" id="CHEBI:18248"/>
    </ligandPart>
</feature>
<dbReference type="GO" id="GO:0046872">
    <property type="term" value="F:metal ion binding"/>
    <property type="evidence" value="ECO:0007669"/>
    <property type="project" value="UniProtKB-KW"/>
</dbReference>
<keyword evidence="11 21" id="KW-0408">Iron</keyword>
<evidence type="ECO:0000256" key="9">
    <source>
        <dbReference type="ARBA" id="ARBA00022737"/>
    </source>
</evidence>
<dbReference type="CDD" id="cd09826">
    <property type="entry name" value="peroxidasin_like"/>
    <property type="match status" value="1"/>
</dbReference>
<dbReference type="PANTHER" id="PTHR11475:SF58">
    <property type="entry name" value="PEROXIDASIN"/>
    <property type="match status" value="1"/>
</dbReference>
<dbReference type="FunFam" id="2.60.40.10:FF:000612">
    <property type="entry name" value="palladin isoform X1"/>
    <property type="match status" value="1"/>
</dbReference>
<organism evidence="26 27">
    <name type="scientific">Clytia hemisphaerica</name>
    <dbReference type="NCBI Taxonomy" id="252671"/>
    <lineage>
        <taxon>Eukaryota</taxon>
        <taxon>Metazoa</taxon>
        <taxon>Cnidaria</taxon>
        <taxon>Hydrozoa</taxon>
        <taxon>Hydroidolina</taxon>
        <taxon>Leptothecata</taxon>
        <taxon>Obeliida</taxon>
        <taxon>Clytiidae</taxon>
        <taxon>Clytia</taxon>
    </lineage>
</organism>
<dbReference type="GO" id="GO:0005576">
    <property type="term" value="C:extracellular region"/>
    <property type="evidence" value="ECO:0007669"/>
    <property type="project" value="UniProtKB-SubCell"/>
</dbReference>
<dbReference type="InterPro" id="IPR032675">
    <property type="entry name" value="LRR_dom_sf"/>
</dbReference>
<dbReference type="FunFam" id="1.10.640.10:FF:000001">
    <property type="entry name" value="Peroxidasin homolog"/>
    <property type="match status" value="1"/>
</dbReference>
<evidence type="ECO:0000256" key="21">
    <source>
        <dbReference type="PIRSR" id="PIRSR619791-2"/>
    </source>
</evidence>
<evidence type="ECO:0000256" key="10">
    <source>
        <dbReference type="ARBA" id="ARBA00023002"/>
    </source>
</evidence>
<evidence type="ECO:0000256" key="23">
    <source>
        <dbReference type="SAM" id="MobiDB-lite"/>
    </source>
</evidence>
<evidence type="ECO:0000256" key="18">
    <source>
        <dbReference type="ARBA" id="ARBA00048887"/>
    </source>
</evidence>
<comment type="catalytic activity">
    <reaction evidence="19">
        <text>hypobromite + L-tyrosyl-[protein] + H(+) = 3-bromo-L-tyrosyl-[protein] + H2O</text>
        <dbReference type="Rhea" id="RHEA:69356"/>
        <dbReference type="Rhea" id="RHEA-COMP:10136"/>
        <dbReference type="Rhea" id="RHEA-COMP:17686"/>
        <dbReference type="ChEBI" id="CHEBI:15377"/>
        <dbReference type="ChEBI" id="CHEBI:15378"/>
        <dbReference type="ChEBI" id="CHEBI:29250"/>
        <dbReference type="ChEBI" id="CHEBI:46858"/>
        <dbReference type="ChEBI" id="CHEBI:183512"/>
    </reaction>
    <physiologicalReaction direction="left-to-right" evidence="19">
        <dbReference type="Rhea" id="RHEA:69357"/>
    </physiologicalReaction>
</comment>
<sequence>MEKMEILFCLLLFIIGALAQQNTCPRGCTCIPGTVRCINVRLERVPKGIPENTYVLDLRYNKIKELKREDFKNLKNLENLFLGNNLISSIESDTFADLKKLRHLYLFSNRLRLIDGKTFTGLSSLEQLYLQNNAISKVGRKSFGHLSSLQRLYLHRNRINSITRDTLAPLRALRRLRLSSNRIQCTCAYLRLIKELTFEHDVSVGATCRFQENRQQTSTLKFSDLGCYKPRYLQKPERTIGVEGRTVDIDCQAEGNPTPVITWFKDGASIPSNVKHTVHNGTLTIENFSQDAVGFYQCNIENVIGKSSSGAPIVLVSANVVPSLTEKPSNIDAVVQSIALFSCRASGSPRPSLTWLRQGQVISPTRRFKLSHTGDLEIREIRLSDAGLYTCRASNGLGSVSNTARLTVRAPPRFTLTPFNQAGLAGTNIGLSCRATGYPTPVVTWQKNGARLPSDGRHVILPSGQLRISRARKEDEGQYECSAFNVIGVVSTTANLTIKAIVPPKIVSQPSDTTVQSGNTIAFRCRATGDPKPIISWKRNDVQITDGRRFRINPNDGSIEIKDIGKIDEGRWECNARNSLGDEKATFSLNVIGSKNRVFKGDKFVLESLEKARSEVDRAIQQTKEKLASFKPKSPADLLALFRFPSPDALEIARSAEIFEVAIDLIQKNVDTGLMLKEMNQKYKFNELVSPEHIRLLANLSGCTAHKRLVNCSDLCFHHKYRTYDGQCNNFNHPMWGSALTPFTRLLIPNYENGFNTPFGWSKVKLPSARKVSSALISSVKVTADEEYTHMLMQWGQFLDHDMDFTVTSPSSLRFNDGKSCKESCENEQPCFPIEIPKDDPRIKKYKCMEFTRSSAVCGSGSTSVFFDSITPRQQINQITSFIDASNVYGSSEKDARDLRATDTRTERGLLKRGIHHKNSQYFLPFNQDTKIECQINPLESQRTPCFLAGDHRANEQLGLLSMHTIWMRQHNHLARQLQRINPHWNGEKIYQETRKIVGAQMQHITFNEWLPKILGTEGMEKLGKYEGYNQNVEPTIFNSFATGAFRFGHTLIQPIMARLNSSFQETPEGSLPLHKAFFSPYRLVEEGGTDPLIRGLFGTPVKSRGATHQPFNTELTERLFEMAHTVALDLAALNIQRGRDHGLPTYNKWRQFCNLPVASSFNELKEIKNETLRQHLADIYGDINHVDLFVGGILEDPIPGSRLGPTFMCLISLQFKRLRDGDRFWYENPSQFTSDQLIQIKETTLSRVICDNSDDIRRVQLDAFRRVERTSDYTPCNAHRKLDLRFWKECCGNDQSCSARNNDQSSNTISNFIGQRGRRSRRSVDIATTSQHNMTSQHDHVNRNGNGETSKMEERSMKKRMRYLERNMKKVYKIISNMQNEMDLLKKQFNFNEQENETNPRIEPRRQCIDNGLVREHGEKWFDERNYKCRCKHSKVLCS</sequence>
<keyword evidence="8 24" id="KW-0732">Signal</keyword>
<feature type="signal peptide" evidence="24">
    <location>
        <begin position="1"/>
        <end position="19"/>
    </location>
</feature>
<comment type="catalytic activity">
    <reaction evidence="18">
        <text>L-tyrosyl-[protein] + bromide + H2O2 + H(+) = 3-bromo-L-tyrosyl-[protein] + 2 H2O</text>
        <dbReference type="Rhea" id="RHEA:69360"/>
        <dbReference type="Rhea" id="RHEA-COMP:10136"/>
        <dbReference type="Rhea" id="RHEA-COMP:17686"/>
        <dbReference type="ChEBI" id="CHEBI:15377"/>
        <dbReference type="ChEBI" id="CHEBI:15378"/>
        <dbReference type="ChEBI" id="CHEBI:15858"/>
        <dbReference type="ChEBI" id="CHEBI:16240"/>
        <dbReference type="ChEBI" id="CHEBI:46858"/>
        <dbReference type="ChEBI" id="CHEBI:183512"/>
    </reaction>
    <physiologicalReaction direction="left-to-right" evidence="18">
        <dbReference type="Rhea" id="RHEA:69361"/>
    </physiologicalReaction>
</comment>
<feature type="coiled-coil region" evidence="22">
    <location>
        <begin position="1369"/>
        <end position="1396"/>
    </location>
</feature>
<dbReference type="SUPFAM" id="SSF48726">
    <property type="entry name" value="Immunoglobulin"/>
    <property type="match status" value="4"/>
</dbReference>
<keyword evidence="4" id="KW-0575">Peroxidase</keyword>
<evidence type="ECO:0000256" key="24">
    <source>
        <dbReference type="SAM" id="SignalP"/>
    </source>
</evidence>
<dbReference type="Gene3D" id="2.60.40.10">
    <property type="entry name" value="Immunoglobulins"/>
    <property type="match status" value="4"/>
</dbReference>
<dbReference type="RefSeq" id="XP_066933586.1">
    <property type="nucleotide sequence ID" value="XM_067077485.1"/>
</dbReference>
<comment type="similarity">
    <text evidence="20">Belongs to the peroxidase family. XPO subfamily.</text>
</comment>
<evidence type="ECO:0000256" key="19">
    <source>
        <dbReference type="ARBA" id="ARBA00049501"/>
    </source>
</evidence>
<dbReference type="GO" id="GO:0006979">
    <property type="term" value="P:response to oxidative stress"/>
    <property type="evidence" value="ECO:0007669"/>
    <property type="project" value="InterPro"/>
</dbReference>
<feature type="compositionally biased region" description="Polar residues" evidence="23">
    <location>
        <begin position="1327"/>
        <end position="1337"/>
    </location>
</feature>
<keyword evidence="3" id="KW-0964">Secreted</keyword>
<dbReference type="SMART" id="SM00013">
    <property type="entry name" value="LRRNT"/>
    <property type="match status" value="1"/>
</dbReference>
<evidence type="ECO:0000256" key="7">
    <source>
        <dbReference type="ARBA" id="ARBA00022723"/>
    </source>
</evidence>
<dbReference type="Pfam" id="PF03098">
    <property type="entry name" value="An_peroxidase"/>
    <property type="match status" value="1"/>
</dbReference>
<evidence type="ECO:0000256" key="2">
    <source>
        <dbReference type="ARBA" id="ARBA00004613"/>
    </source>
</evidence>
<accession>A0A7M5VDS5</accession>
<dbReference type="FunFam" id="2.60.40.10:FF:000282">
    <property type="entry name" value="peroxidasin homolog"/>
    <property type="match status" value="1"/>
</dbReference>
<proteinExistence type="inferred from homology"/>
<dbReference type="SMART" id="SM00369">
    <property type="entry name" value="LRR_TYP"/>
    <property type="match status" value="6"/>
</dbReference>
<dbReference type="InterPro" id="IPR010255">
    <property type="entry name" value="Haem_peroxidase_sf"/>
</dbReference>
<dbReference type="SMART" id="SM00365">
    <property type="entry name" value="LRR_SD22"/>
    <property type="match status" value="3"/>
</dbReference>
<feature type="domain" description="Ig-like" evidence="25">
    <location>
        <begin position="230"/>
        <end position="317"/>
    </location>
</feature>
<keyword evidence="22" id="KW-0175">Coiled coil</keyword>
<dbReference type="InterPro" id="IPR013098">
    <property type="entry name" value="Ig_I-set"/>
</dbReference>
<keyword evidence="13" id="KW-0325">Glycoprotein</keyword>
<dbReference type="GO" id="GO:0004601">
    <property type="term" value="F:peroxidase activity"/>
    <property type="evidence" value="ECO:0007669"/>
    <property type="project" value="UniProtKB-KW"/>
</dbReference>
<dbReference type="PROSITE" id="PS51450">
    <property type="entry name" value="LRR"/>
    <property type="match status" value="2"/>
</dbReference>
<keyword evidence="27" id="KW-1185">Reference proteome</keyword>
<dbReference type="Gene3D" id="1.10.640.10">
    <property type="entry name" value="Haem peroxidase domain superfamily, animal type"/>
    <property type="match status" value="1"/>
</dbReference>
<evidence type="ECO:0000256" key="6">
    <source>
        <dbReference type="ARBA" id="ARBA00022617"/>
    </source>
</evidence>
<keyword evidence="9" id="KW-0677">Repeat</keyword>
<dbReference type="Pfam" id="PF13855">
    <property type="entry name" value="LRR_8"/>
    <property type="match status" value="2"/>
</dbReference>
<evidence type="ECO:0000256" key="22">
    <source>
        <dbReference type="SAM" id="Coils"/>
    </source>
</evidence>
<evidence type="ECO:0000256" key="13">
    <source>
        <dbReference type="ARBA" id="ARBA00023180"/>
    </source>
</evidence>
<keyword evidence="5" id="KW-0433">Leucine-rich repeat</keyword>
<evidence type="ECO:0000256" key="3">
    <source>
        <dbReference type="ARBA" id="ARBA00022525"/>
    </source>
</evidence>
<dbReference type="InterPro" id="IPR007110">
    <property type="entry name" value="Ig-like_dom"/>
</dbReference>
<keyword evidence="10" id="KW-0560">Oxidoreductase</keyword>
<evidence type="ECO:0000256" key="4">
    <source>
        <dbReference type="ARBA" id="ARBA00022559"/>
    </source>
</evidence>
<dbReference type="PANTHER" id="PTHR11475">
    <property type="entry name" value="OXIDASE/PEROXIDASE"/>
    <property type="match status" value="1"/>
</dbReference>
<comment type="catalytic activity">
    <reaction evidence="15">
        <text>bromide + H2O2 = hypobromite + H2O</text>
        <dbReference type="Rhea" id="RHEA:66016"/>
        <dbReference type="ChEBI" id="CHEBI:15377"/>
        <dbReference type="ChEBI" id="CHEBI:15858"/>
        <dbReference type="ChEBI" id="CHEBI:16240"/>
        <dbReference type="ChEBI" id="CHEBI:29250"/>
    </reaction>
    <physiologicalReaction direction="left-to-right" evidence="15">
        <dbReference type="Rhea" id="RHEA:66017"/>
    </physiologicalReaction>
</comment>
<comment type="catalytic activity">
    <reaction evidence="16">
        <text>L-lysyl-[collagen] + L-methionyl-[collagen] + H2O2 = [collagen]-L-lysyl-N-S-L-methionyl-[collagen] + 2 H2O + H(+)</text>
        <dbReference type="Rhea" id="RHEA:66020"/>
        <dbReference type="Rhea" id="RHEA-COMP:12751"/>
        <dbReference type="Rhea" id="RHEA-COMP:16949"/>
        <dbReference type="Rhea" id="RHEA-COMP:16951"/>
        <dbReference type="ChEBI" id="CHEBI:15377"/>
        <dbReference type="ChEBI" id="CHEBI:15378"/>
        <dbReference type="ChEBI" id="CHEBI:16044"/>
        <dbReference type="ChEBI" id="CHEBI:16240"/>
        <dbReference type="ChEBI" id="CHEBI:29969"/>
        <dbReference type="ChEBI" id="CHEBI:166867"/>
    </reaction>
    <physiologicalReaction direction="left-to-right" evidence="16">
        <dbReference type="Rhea" id="RHEA:66021"/>
    </physiologicalReaction>
</comment>
<dbReference type="SUPFAM" id="SSF48113">
    <property type="entry name" value="Heme-dependent peroxidases"/>
    <property type="match status" value="1"/>
</dbReference>
<dbReference type="PRINTS" id="PR00457">
    <property type="entry name" value="ANPEROXIDASE"/>
</dbReference>
<evidence type="ECO:0000256" key="15">
    <source>
        <dbReference type="ARBA" id="ARBA00047544"/>
    </source>
</evidence>
<dbReference type="Pfam" id="PF07679">
    <property type="entry name" value="I-set"/>
    <property type="match status" value="3"/>
</dbReference>
<dbReference type="PROSITE" id="PS50835">
    <property type="entry name" value="IG_LIKE"/>
    <property type="match status" value="4"/>
</dbReference>
<dbReference type="GO" id="GO:0020037">
    <property type="term" value="F:heme binding"/>
    <property type="evidence" value="ECO:0007669"/>
    <property type="project" value="InterPro"/>
</dbReference>
<keyword evidence="7 21" id="KW-0479">Metal-binding</keyword>
<feature type="domain" description="Ig-like" evidence="25">
    <location>
        <begin position="322"/>
        <end position="407"/>
    </location>
</feature>
<comment type="catalytic activity">
    <reaction evidence="17">
        <text>L-lysyl-[collagen] + L-methionyl-[collagen] + hypobromite = [collagen]-L-lysyl-N-S-L-methionyl-[collagen] + bromide + H2O + H(+)</text>
        <dbReference type="Rhea" id="RHEA:66024"/>
        <dbReference type="Rhea" id="RHEA-COMP:12751"/>
        <dbReference type="Rhea" id="RHEA-COMP:16949"/>
        <dbReference type="Rhea" id="RHEA-COMP:16951"/>
        <dbReference type="ChEBI" id="CHEBI:15377"/>
        <dbReference type="ChEBI" id="CHEBI:15378"/>
        <dbReference type="ChEBI" id="CHEBI:15858"/>
        <dbReference type="ChEBI" id="CHEBI:16044"/>
        <dbReference type="ChEBI" id="CHEBI:29250"/>
        <dbReference type="ChEBI" id="CHEBI:29969"/>
        <dbReference type="ChEBI" id="CHEBI:166867"/>
    </reaction>
    <physiologicalReaction direction="left-to-right" evidence="17">
        <dbReference type="Rhea" id="RHEA:66025"/>
    </physiologicalReaction>
</comment>
<evidence type="ECO:0000256" key="16">
    <source>
        <dbReference type="ARBA" id="ARBA00047610"/>
    </source>
</evidence>
<dbReference type="FunFam" id="2.60.40.10:FF:000032">
    <property type="entry name" value="palladin isoform X1"/>
    <property type="match status" value="2"/>
</dbReference>
<evidence type="ECO:0000256" key="5">
    <source>
        <dbReference type="ARBA" id="ARBA00022614"/>
    </source>
</evidence>
<reference evidence="26" key="1">
    <citation type="submission" date="2021-01" db="UniProtKB">
        <authorList>
            <consortium name="EnsemblMetazoa"/>
        </authorList>
    </citation>
    <scope>IDENTIFICATION</scope>
</reference>
<dbReference type="Gene3D" id="3.80.10.10">
    <property type="entry name" value="Ribonuclease Inhibitor"/>
    <property type="match status" value="1"/>
</dbReference>
<evidence type="ECO:0000313" key="27">
    <source>
        <dbReference type="Proteomes" id="UP000594262"/>
    </source>
</evidence>
<dbReference type="InterPro" id="IPR037120">
    <property type="entry name" value="Haem_peroxidase_sf_animal"/>
</dbReference>
<feature type="chain" id="PRO_5029504469" description="Ig-like domain-containing protein" evidence="24">
    <location>
        <begin position="20"/>
        <end position="1440"/>
    </location>
</feature>
<dbReference type="Proteomes" id="UP000594262">
    <property type="component" value="Unplaced"/>
</dbReference>
<evidence type="ECO:0000256" key="12">
    <source>
        <dbReference type="ARBA" id="ARBA00023157"/>
    </source>
</evidence>
<comment type="subcellular location">
    <subcellularLocation>
        <location evidence="2">Secreted</location>
    </subcellularLocation>
</comment>
<name>A0A7M5VDS5_9CNID</name>
<dbReference type="SMART" id="SM00409">
    <property type="entry name" value="IG"/>
    <property type="match status" value="4"/>
</dbReference>
<dbReference type="SMART" id="SM00408">
    <property type="entry name" value="IGc2"/>
    <property type="match status" value="4"/>
</dbReference>
<dbReference type="OrthoDB" id="823504at2759"/>
<keyword evidence="12" id="KW-1015">Disulfide bond</keyword>
<dbReference type="InterPro" id="IPR034824">
    <property type="entry name" value="Peroxidasin_peroxidase"/>
</dbReference>
<evidence type="ECO:0000256" key="1">
    <source>
        <dbReference type="ARBA" id="ARBA00001970"/>
    </source>
</evidence>
<feature type="domain" description="Ig-like" evidence="25">
    <location>
        <begin position="412"/>
        <end position="497"/>
    </location>
</feature>
<evidence type="ECO:0000256" key="14">
    <source>
        <dbReference type="ARBA" id="ARBA00023319"/>
    </source>
</evidence>
<dbReference type="SUPFAM" id="SSF52058">
    <property type="entry name" value="L domain-like"/>
    <property type="match status" value="1"/>
</dbReference>
<feature type="compositionally biased region" description="Polar residues" evidence="23">
    <location>
        <begin position="1298"/>
        <end position="1314"/>
    </location>
</feature>
<dbReference type="InterPro" id="IPR003599">
    <property type="entry name" value="Ig_sub"/>
</dbReference>
<evidence type="ECO:0000256" key="17">
    <source>
        <dbReference type="ARBA" id="ARBA00048396"/>
    </source>
</evidence>
<evidence type="ECO:0000256" key="8">
    <source>
        <dbReference type="ARBA" id="ARBA00022729"/>
    </source>
</evidence>
<dbReference type="InterPro" id="IPR003598">
    <property type="entry name" value="Ig_sub2"/>
</dbReference>
<evidence type="ECO:0000259" key="25">
    <source>
        <dbReference type="PROSITE" id="PS50835"/>
    </source>
</evidence>
<dbReference type="GeneID" id="136821257"/>
<dbReference type="Pfam" id="PF13927">
    <property type="entry name" value="Ig_3"/>
    <property type="match status" value="1"/>
</dbReference>
<comment type="cofactor">
    <cofactor evidence="1">
        <name>heme b</name>
        <dbReference type="ChEBI" id="CHEBI:60344"/>
    </cofactor>
</comment>
<evidence type="ECO:0000256" key="20">
    <source>
        <dbReference type="ARBA" id="ARBA00061342"/>
    </source>
</evidence>
<protein>
    <recommendedName>
        <fullName evidence="25">Ig-like domain-containing protein</fullName>
    </recommendedName>
</protein>
<dbReference type="InterPro" id="IPR001611">
    <property type="entry name" value="Leu-rich_rpt"/>
</dbReference>
<dbReference type="InterPro" id="IPR013783">
    <property type="entry name" value="Ig-like_fold"/>
</dbReference>
<dbReference type="InterPro" id="IPR019791">
    <property type="entry name" value="Haem_peroxidase_animal"/>
</dbReference>
<keyword evidence="14" id="KW-0393">Immunoglobulin domain</keyword>
<feature type="region of interest" description="Disordered" evidence="23">
    <location>
        <begin position="1298"/>
        <end position="1357"/>
    </location>
</feature>
<dbReference type="InterPro" id="IPR036179">
    <property type="entry name" value="Ig-like_dom_sf"/>
</dbReference>
<dbReference type="EnsemblMetazoa" id="CLYHEMT008959.1">
    <property type="protein sequence ID" value="CLYHEMP008959.1"/>
    <property type="gene ID" value="CLYHEMG008959"/>
</dbReference>
<evidence type="ECO:0000313" key="26">
    <source>
        <dbReference type="EnsemblMetazoa" id="CLYHEMP008959.1"/>
    </source>
</evidence>
<dbReference type="InterPro" id="IPR003591">
    <property type="entry name" value="Leu-rich_rpt_typical-subtyp"/>
</dbReference>
<dbReference type="PROSITE" id="PS50292">
    <property type="entry name" value="PEROXIDASE_3"/>
    <property type="match status" value="1"/>
</dbReference>
<dbReference type="FunFam" id="3.80.10.10:FF:000082">
    <property type="entry name" value="Leucine-rich repeat-containing 24"/>
    <property type="match status" value="1"/>
</dbReference>
<dbReference type="InterPro" id="IPR000372">
    <property type="entry name" value="LRRNT"/>
</dbReference>